<evidence type="ECO:0000256" key="7">
    <source>
        <dbReference type="ARBA" id="ARBA00022729"/>
    </source>
</evidence>
<keyword evidence="5" id="KW-0645">Protease</keyword>
<feature type="signal peptide" evidence="12">
    <location>
        <begin position="1"/>
        <end position="23"/>
    </location>
</feature>
<reference evidence="16 17" key="1">
    <citation type="submission" date="2017-05" db="EMBL/GenBank/DDBJ databases">
        <title>The draft genome sequence of Idiomarina salinarum WNB302.</title>
        <authorList>
            <person name="Sun Y."/>
            <person name="Chen B."/>
            <person name="Du Z."/>
        </authorList>
    </citation>
    <scope>NUCLEOTIDE SEQUENCE [LARGE SCALE GENOMIC DNA]</scope>
    <source>
        <strain evidence="16 17">WNB302</strain>
    </source>
</reference>
<evidence type="ECO:0000256" key="2">
    <source>
        <dbReference type="ARBA" id="ARBA00004613"/>
    </source>
</evidence>
<dbReference type="Gene3D" id="1.10.390.10">
    <property type="entry name" value="Neutral Protease Domain 2"/>
    <property type="match status" value="1"/>
</dbReference>
<dbReference type="PANTHER" id="PTHR33478:SF1">
    <property type="entry name" value="EXTRACELLULAR METALLOPROTEINASE MEP"/>
    <property type="match status" value="1"/>
</dbReference>
<feature type="domain" description="FTP" evidence="14">
    <location>
        <begin position="56"/>
        <end position="105"/>
    </location>
</feature>
<dbReference type="EMBL" id="NGJN01000001">
    <property type="protein sequence ID" value="OZV71053.1"/>
    <property type="molecule type" value="Genomic_DNA"/>
</dbReference>
<dbReference type="CDD" id="cd09596">
    <property type="entry name" value="M36"/>
    <property type="match status" value="1"/>
</dbReference>
<comment type="cofactor">
    <cofactor evidence="1">
        <name>Zn(2+)</name>
        <dbReference type="ChEBI" id="CHEBI:29105"/>
    </cofactor>
</comment>
<keyword evidence="8" id="KW-0378">Hydrolase</keyword>
<dbReference type="InterPro" id="IPR046450">
    <property type="entry name" value="PA_dom_sf"/>
</dbReference>
<evidence type="ECO:0000256" key="12">
    <source>
        <dbReference type="SAM" id="SignalP"/>
    </source>
</evidence>
<dbReference type="Pfam" id="PF18962">
    <property type="entry name" value="Por_Secre_tail"/>
    <property type="match status" value="1"/>
</dbReference>
<dbReference type="SUPFAM" id="SSF52025">
    <property type="entry name" value="PA domain"/>
    <property type="match status" value="1"/>
</dbReference>
<dbReference type="InterPro" id="IPR050371">
    <property type="entry name" value="Fungal_virulence_M36"/>
</dbReference>
<evidence type="ECO:0000256" key="4">
    <source>
        <dbReference type="ARBA" id="ARBA00022525"/>
    </source>
</evidence>
<dbReference type="AlphaFoldDB" id="A0A265V0F6"/>
<evidence type="ECO:0000256" key="10">
    <source>
        <dbReference type="ARBA" id="ARBA00023049"/>
    </source>
</evidence>
<comment type="caution">
    <text evidence="16">The sequence shown here is derived from an EMBL/GenBank/DDBJ whole genome shotgun (WGS) entry which is preliminary data.</text>
</comment>
<feature type="chain" id="PRO_5012176089" evidence="12">
    <location>
        <begin position="24"/>
        <end position="882"/>
    </location>
</feature>
<dbReference type="InterPro" id="IPR003137">
    <property type="entry name" value="PA_domain"/>
</dbReference>
<accession>A0A265V0F6</accession>
<comment type="similarity">
    <text evidence="3">Belongs to the peptidase M36 family.</text>
</comment>
<keyword evidence="6" id="KW-0479">Metal-binding</keyword>
<dbReference type="InterPro" id="IPR001842">
    <property type="entry name" value="Peptidase_M36"/>
</dbReference>
<dbReference type="Gene3D" id="3.10.170.10">
    <property type="match status" value="1"/>
</dbReference>
<evidence type="ECO:0000259" key="15">
    <source>
        <dbReference type="Pfam" id="PF18962"/>
    </source>
</evidence>
<evidence type="ECO:0000259" key="14">
    <source>
        <dbReference type="Pfam" id="PF07504"/>
    </source>
</evidence>
<evidence type="ECO:0000313" key="17">
    <source>
        <dbReference type="Proteomes" id="UP000216840"/>
    </source>
</evidence>
<name>A0A265V0F6_9FLAO</name>
<dbReference type="GO" id="GO:0008270">
    <property type="term" value="F:zinc ion binding"/>
    <property type="evidence" value="ECO:0007669"/>
    <property type="project" value="InterPro"/>
</dbReference>
<dbReference type="Proteomes" id="UP000216840">
    <property type="component" value="Unassembled WGS sequence"/>
</dbReference>
<dbReference type="Pfam" id="PF07504">
    <property type="entry name" value="FTP"/>
    <property type="match status" value="1"/>
</dbReference>
<dbReference type="InterPro" id="IPR026444">
    <property type="entry name" value="Secre_tail"/>
</dbReference>
<evidence type="ECO:0000256" key="8">
    <source>
        <dbReference type="ARBA" id="ARBA00022801"/>
    </source>
</evidence>
<evidence type="ECO:0000313" key="16">
    <source>
        <dbReference type="EMBL" id="OZV71053.1"/>
    </source>
</evidence>
<dbReference type="NCBIfam" id="TIGR04183">
    <property type="entry name" value="Por_Secre_tail"/>
    <property type="match status" value="1"/>
</dbReference>
<keyword evidence="4" id="KW-0964">Secreted</keyword>
<evidence type="ECO:0000256" key="11">
    <source>
        <dbReference type="ARBA" id="ARBA00023145"/>
    </source>
</evidence>
<keyword evidence="7 12" id="KW-0732">Signal</keyword>
<dbReference type="GO" id="GO:0004222">
    <property type="term" value="F:metalloendopeptidase activity"/>
    <property type="evidence" value="ECO:0007669"/>
    <property type="project" value="InterPro"/>
</dbReference>
<keyword evidence="17" id="KW-1185">Reference proteome</keyword>
<keyword evidence="9" id="KW-0862">Zinc</keyword>
<gene>
    <name evidence="16" type="ORF">CA834_02770</name>
</gene>
<evidence type="ECO:0000256" key="5">
    <source>
        <dbReference type="ARBA" id="ARBA00022670"/>
    </source>
</evidence>
<dbReference type="CDD" id="cd04818">
    <property type="entry name" value="PA_subtilisin_1"/>
    <property type="match status" value="1"/>
</dbReference>
<dbReference type="Pfam" id="PF02128">
    <property type="entry name" value="Peptidase_M36"/>
    <property type="match status" value="1"/>
</dbReference>
<dbReference type="InterPro" id="IPR011096">
    <property type="entry name" value="FTP_domain"/>
</dbReference>
<proteinExistence type="inferred from homology"/>
<dbReference type="RefSeq" id="WP_094967126.1">
    <property type="nucleotide sequence ID" value="NZ_NGJN01000001.1"/>
</dbReference>
<sequence>MKQKLRYVITSLIVFALTLSINAQITLQNSEYNNLLTNYLNDSKIRYNFEDGDISDLYVNNQYDSESTGLTHVYLNQAYQGKRIYNAISSVAIKEGKVFYYGNRFKNNLNDKVNATSPIYTPQGAILKAAVEFELGVIQGLDLIEASGYHYTFTNSGISSQNIPVELVYVSVGNELKLAWDLKIYKFDNSNWWSIRVDAITGEIIEFDDMILTCKFEKVEEHLAHSQDGRASFDFFKEVNYQSSLMVDGSSYNVFPIPVESPNHGNRQIVNNPANPVASPFGWHDTDGNVGAEFTITRGNNVLAKEDTDGLNETGTIGFSPDGGEALNFDFSLDFSLSPIDYQEAAITNLFYMNNMMHDIWFNYGFNERSGNFQATNYTGFGFGNDFVVADGQDGSGLNNANFGTPPDGLNPRMQMFLWSTAGGAASQLNIINGSLAGTYSGVAAAFGEELSSSSSISGALQLVTDTDGDELDFCNELNNPSSLNNRIAIIRRGSCEFGFKVLAAENAGAIGAIVVNNVPDSPIVMGAGAVGNSVTIPSIMVSQTLGESIILALQNGENLNIEIFGPDTSSFVDSNFDNVIIAHEYGHGISNRLTGGPSAVNCLNNDEQMGEGWSDWFGLVMTMTSSDVPENGRGVGTFAISQPTTGQGIRPARYSTDFGVNPATYEDSNFLSQPHGIGFVWATALWDLTWAYIDKYGFDPDLYNGTGGNNRIMQLVIDGLKLQPCQPGFIDGRDALLAADLATTGGVDQCMIWEVFAARGLGFNAVQGSSLDRADQVEDFSLPPSDDPSLANCSSLSAEEFTNGSLRVYPNPTKTELQITSNDNFGEVFITLIDINGRIVYRSQGELFNTISINTSSLRPGLYILNIKGDTVEYNEKIIKN</sequence>
<keyword evidence="10" id="KW-0482">Metalloprotease</keyword>
<protein>
    <submittedName>
        <fullName evidence="16">Peptidase</fullName>
    </submittedName>
</protein>
<evidence type="ECO:0000256" key="9">
    <source>
        <dbReference type="ARBA" id="ARBA00022833"/>
    </source>
</evidence>
<evidence type="ECO:0000256" key="1">
    <source>
        <dbReference type="ARBA" id="ARBA00001947"/>
    </source>
</evidence>
<dbReference type="GO" id="GO:0006508">
    <property type="term" value="P:proteolysis"/>
    <property type="evidence" value="ECO:0007669"/>
    <property type="project" value="UniProtKB-KW"/>
</dbReference>
<keyword evidence="11" id="KW-0865">Zymogen</keyword>
<dbReference type="PANTHER" id="PTHR33478">
    <property type="entry name" value="EXTRACELLULAR METALLOPROTEINASE MEP"/>
    <property type="match status" value="1"/>
</dbReference>
<evidence type="ECO:0000256" key="3">
    <source>
        <dbReference type="ARBA" id="ARBA00006006"/>
    </source>
</evidence>
<evidence type="ECO:0000256" key="6">
    <source>
        <dbReference type="ARBA" id="ARBA00022723"/>
    </source>
</evidence>
<dbReference type="InterPro" id="IPR027268">
    <property type="entry name" value="Peptidase_M4/M1_CTD_sf"/>
</dbReference>
<feature type="domain" description="Secretion system C-terminal sorting" evidence="15">
    <location>
        <begin position="809"/>
        <end position="880"/>
    </location>
</feature>
<dbReference type="Pfam" id="PF02225">
    <property type="entry name" value="PA"/>
    <property type="match status" value="1"/>
</dbReference>
<evidence type="ECO:0000259" key="13">
    <source>
        <dbReference type="Pfam" id="PF02225"/>
    </source>
</evidence>
<feature type="domain" description="PA" evidence="13">
    <location>
        <begin position="475"/>
        <end position="550"/>
    </location>
</feature>
<organism evidence="16 17">
    <name type="scientific">Winogradskyella aurantia</name>
    <dbReference type="NCBI Taxonomy" id="1915063"/>
    <lineage>
        <taxon>Bacteria</taxon>
        <taxon>Pseudomonadati</taxon>
        <taxon>Bacteroidota</taxon>
        <taxon>Flavobacteriia</taxon>
        <taxon>Flavobacteriales</taxon>
        <taxon>Flavobacteriaceae</taxon>
        <taxon>Winogradskyella</taxon>
    </lineage>
</organism>
<dbReference type="Gene3D" id="3.50.30.30">
    <property type="match status" value="1"/>
</dbReference>
<dbReference type="NCBIfam" id="NF038113">
    <property type="entry name" value="T9SSA_dep_M36"/>
    <property type="match status" value="1"/>
</dbReference>
<dbReference type="OrthoDB" id="5377264at2"/>
<dbReference type="SUPFAM" id="SSF55486">
    <property type="entry name" value="Metalloproteases ('zincins'), catalytic domain"/>
    <property type="match status" value="1"/>
</dbReference>
<comment type="subcellular location">
    <subcellularLocation>
        <location evidence="2">Secreted</location>
    </subcellularLocation>
</comment>
<dbReference type="GO" id="GO:0005615">
    <property type="term" value="C:extracellular space"/>
    <property type="evidence" value="ECO:0007669"/>
    <property type="project" value="InterPro"/>
</dbReference>